<organism evidence="1 2">
    <name type="scientific">Paspalum notatum var. saurae</name>
    <dbReference type="NCBI Taxonomy" id="547442"/>
    <lineage>
        <taxon>Eukaryota</taxon>
        <taxon>Viridiplantae</taxon>
        <taxon>Streptophyta</taxon>
        <taxon>Embryophyta</taxon>
        <taxon>Tracheophyta</taxon>
        <taxon>Spermatophyta</taxon>
        <taxon>Magnoliopsida</taxon>
        <taxon>Liliopsida</taxon>
        <taxon>Poales</taxon>
        <taxon>Poaceae</taxon>
        <taxon>PACMAD clade</taxon>
        <taxon>Panicoideae</taxon>
        <taxon>Andropogonodae</taxon>
        <taxon>Paspaleae</taxon>
        <taxon>Paspalinae</taxon>
        <taxon>Paspalum</taxon>
    </lineage>
</organism>
<reference evidence="1 2" key="1">
    <citation type="submission" date="2024-02" db="EMBL/GenBank/DDBJ databases">
        <title>High-quality chromosome-scale genome assembly of Pensacola bahiagrass (Paspalum notatum Flugge var. saurae).</title>
        <authorList>
            <person name="Vega J.M."/>
            <person name="Podio M."/>
            <person name="Orjuela J."/>
            <person name="Siena L.A."/>
            <person name="Pessino S.C."/>
            <person name="Combes M.C."/>
            <person name="Mariac C."/>
            <person name="Albertini E."/>
            <person name="Pupilli F."/>
            <person name="Ortiz J.P.A."/>
            <person name="Leblanc O."/>
        </authorList>
    </citation>
    <scope>NUCLEOTIDE SEQUENCE [LARGE SCALE GENOMIC DNA]</scope>
    <source>
        <strain evidence="1">R1</strain>
        <tissue evidence="1">Leaf</tissue>
    </source>
</reference>
<evidence type="ECO:0000313" key="1">
    <source>
        <dbReference type="EMBL" id="WVZ72151.1"/>
    </source>
</evidence>
<sequence length="141" mass="14877">MSFGIGDSLAATNFCGSEPAGSSEAPPAFSRGAREVFDLVALKAEADFSCRQRVCGSRATSGFAFPVLTGLPKRGCLTLPPAPSVIKLRRLSNTPWLAVSSCGRFGLHSSTVWVCLPSHPSLDVAVLLAGDVQLPRLFQRS</sequence>
<proteinExistence type="predicted"/>
<protein>
    <submittedName>
        <fullName evidence="1">Uncharacterized protein</fullName>
    </submittedName>
</protein>
<gene>
    <name evidence="1" type="ORF">U9M48_020660</name>
</gene>
<dbReference type="Proteomes" id="UP001341281">
    <property type="component" value="Chromosome 04"/>
</dbReference>
<keyword evidence="2" id="KW-1185">Reference proteome</keyword>
<accession>A0AAQ3TFI9</accession>
<dbReference type="AlphaFoldDB" id="A0AAQ3TFI9"/>
<dbReference type="EMBL" id="CP144748">
    <property type="protein sequence ID" value="WVZ72151.1"/>
    <property type="molecule type" value="Genomic_DNA"/>
</dbReference>
<evidence type="ECO:0000313" key="2">
    <source>
        <dbReference type="Proteomes" id="UP001341281"/>
    </source>
</evidence>
<name>A0AAQ3TFI9_PASNO</name>